<sequence length="163" mass="18081">MQTFCKHVAGLRQKKQRHEYEPALRKRNTMMTKKASAFAQSNHKSKSTKWDYTAGIEGDSSIGAVRGSIGLEGGSLIKAASQLESSLMLCEVRVLRSLSTDFAGTARTEMQGSIRPKDALPARGEQSRVRERIWWACAAAKEEQIIEKPRIEISLSGRNSSRA</sequence>
<keyword evidence="2" id="KW-1185">Reference proteome</keyword>
<dbReference type="Proteomes" id="UP001279734">
    <property type="component" value="Unassembled WGS sequence"/>
</dbReference>
<gene>
    <name evidence="1" type="ORF">Nepgr_005895</name>
</gene>
<accession>A0AAD3S4F0</accession>
<reference evidence="1" key="1">
    <citation type="submission" date="2023-05" db="EMBL/GenBank/DDBJ databases">
        <title>Nepenthes gracilis genome sequencing.</title>
        <authorList>
            <person name="Fukushima K."/>
        </authorList>
    </citation>
    <scope>NUCLEOTIDE SEQUENCE</scope>
    <source>
        <strain evidence="1">SING2019-196</strain>
    </source>
</reference>
<name>A0AAD3S4F0_NEPGR</name>
<evidence type="ECO:0000313" key="2">
    <source>
        <dbReference type="Proteomes" id="UP001279734"/>
    </source>
</evidence>
<proteinExistence type="predicted"/>
<evidence type="ECO:0000313" key="1">
    <source>
        <dbReference type="EMBL" id="GMH04056.1"/>
    </source>
</evidence>
<protein>
    <submittedName>
        <fullName evidence="1">Uncharacterized protein</fullName>
    </submittedName>
</protein>
<organism evidence="1 2">
    <name type="scientific">Nepenthes gracilis</name>
    <name type="common">Slender pitcher plant</name>
    <dbReference type="NCBI Taxonomy" id="150966"/>
    <lineage>
        <taxon>Eukaryota</taxon>
        <taxon>Viridiplantae</taxon>
        <taxon>Streptophyta</taxon>
        <taxon>Embryophyta</taxon>
        <taxon>Tracheophyta</taxon>
        <taxon>Spermatophyta</taxon>
        <taxon>Magnoliopsida</taxon>
        <taxon>eudicotyledons</taxon>
        <taxon>Gunneridae</taxon>
        <taxon>Pentapetalae</taxon>
        <taxon>Caryophyllales</taxon>
        <taxon>Nepenthaceae</taxon>
        <taxon>Nepenthes</taxon>
    </lineage>
</organism>
<comment type="caution">
    <text evidence="1">The sequence shown here is derived from an EMBL/GenBank/DDBJ whole genome shotgun (WGS) entry which is preliminary data.</text>
</comment>
<dbReference type="AlphaFoldDB" id="A0AAD3S4F0"/>
<dbReference type="EMBL" id="BSYO01000004">
    <property type="protein sequence ID" value="GMH04056.1"/>
    <property type="molecule type" value="Genomic_DNA"/>
</dbReference>